<proteinExistence type="predicted"/>
<gene>
    <name evidence="1" type="ORF">D917_04146</name>
</gene>
<evidence type="ECO:0000313" key="1">
    <source>
        <dbReference type="EMBL" id="OUC40359.1"/>
    </source>
</evidence>
<dbReference type="Proteomes" id="UP000243006">
    <property type="component" value="Unassembled WGS sequence"/>
</dbReference>
<reference evidence="1 2" key="1">
    <citation type="submission" date="2015-04" db="EMBL/GenBank/DDBJ databases">
        <title>Draft genome of the roundworm Trichinella nativa.</title>
        <authorList>
            <person name="Mitreva M."/>
        </authorList>
    </citation>
    <scope>NUCLEOTIDE SEQUENCE [LARGE SCALE GENOMIC DNA]</scope>
    <source>
        <strain evidence="1 2">ISS45</strain>
    </source>
</reference>
<evidence type="ECO:0000313" key="2">
    <source>
        <dbReference type="Proteomes" id="UP000243006"/>
    </source>
</evidence>
<name>A0A1Y3E9S4_9BILA</name>
<dbReference type="AlphaFoldDB" id="A0A1Y3E9S4"/>
<protein>
    <submittedName>
        <fullName evidence="1">Uncharacterized protein</fullName>
    </submittedName>
</protein>
<dbReference type="EMBL" id="LVZM01022966">
    <property type="protein sequence ID" value="OUC40359.1"/>
    <property type="molecule type" value="Genomic_DNA"/>
</dbReference>
<sequence>MKIATTSLLINMVTVVVVVTIAGNADQQLTNTTAQGSLNLTDEGALQELKIFANPAEAETQCDDIA</sequence>
<feature type="non-terminal residue" evidence="1">
    <location>
        <position position="66"/>
    </location>
</feature>
<organism evidence="1 2">
    <name type="scientific">Trichinella nativa</name>
    <dbReference type="NCBI Taxonomy" id="6335"/>
    <lineage>
        <taxon>Eukaryota</taxon>
        <taxon>Metazoa</taxon>
        <taxon>Ecdysozoa</taxon>
        <taxon>Nematoda</taxon>
        <taxon>Enoplea</taxon>
        <taxon>Dorylaimia</taxon>
        <taxon>Trichinellida</taxon>
        <taxon>Trichinellidae</taxon>
        <taxon>Trichinella</taxon>
    </lineage>
</organism>
<accession>A0A1Y3E9S4</accession>
<comment type="caution">
    <text evidence="1">The sequence shown here is derived from an EMBL/GenBank/DDBJ whole genome shotgun (WGS) entry which is preliminary data.</text>
</comment>